<comment type="caution">
    <text evidence="1">The sequence shown here is derived from an EMBL/GenBank/DDBJ whole genome shotgun (WGS) entry which is preliminary data.</text>
</comment>
<dbReference type="AlphaFoldDB" id="A0A397HSE5"/>
<proteinExistence type="predicted"/>
<protein>
    <submittedName>
        <fullName evidence="1">Uncharacterized protein</fullName>
    </submittedName>
</protein>
<evidence type="ECO:0000313" key="2">
    <source>
        <dbReference type="Proteomes" id="UP000266861"/>
    </source>
</evidence>
<reference evidence="1 2" key="1">
    <citation type="submission" date="2018-08" db="EMBL/GenBank/DDBJ databases">
        <title>Genome and evolution of the arbuscular mycorrhizal fungus Diversispora epigaea (formerly Glomus versiforme) and its bacterial endosymbionts.</title>
        <authorList>
            <person name="Sun X."/>
            <person name="Fei Z."/>
            <person name="Harrison M."/>
        </authorList>
    </citation>
    <scope>NUCLEOTIDE SEQUENCE [LARGE SCALE GENOMIC DNA]</scope>
    <source>
        <strain evidence="1 2">IT104</strain>
    </source>
</reference>
<dbReference type="OrthoDB" id="2449066at2759"/>
<accession>A0A397HSE5</accession>
<dbReference type="EMBL" id="PQFF01000283">
    <property type="protein sequence ID" value="RHZ66121.1"/>
    <property type="molecule type" value="Genomic_DNA"/>
</dbReference>
<keyword evidence="2" id="KW-1185">Reference proteome</keyword>
<gene>
    <name evidence="1" type="ORF">Glove_309g83</name>
</gene>
<sequence>MKSNYTTAVTHFPITITKYIQLEEKLKLYSSFKISNNINNDPENIHYVCFGFDKTLETLELVNNLVMIFGITNPSSHSLFQKYLPKEIYQENLNKLITCYPNGLKYIKKIYKQNILKIEPKITQELVNNLVMIFGITNPSSHSLFQKYLPKEIYQENLNKLITCYPNGLKYIKKIYKQNILKIEPKITQGRRTTEVIRMKLKDYSNQKKSRVEKMKKTQNINSTIFMTTIQN</sequence>
<evidence type="ECO:0000313" key="1">
    <source>
        <dbReference type="EMBL" id="RHZ66121.1"/>
    </source>
</evidence>
<dbReference type="Proteomes" id="UP000266861">
    <property type="component" value="Unassembled WGS sequence"/>
</dbReference>
<organism evidence="1 2">
    <name type="scientific">Diversispora epigaea</name>
    <dbReference type="NCBI Taxonomy" id="1348612"/>
    <lineage>
        <taxon>Eukaryota</taxon>
        <taxon>Fungi</taxon>
        <taxon>Fungi incertae sedis</taxon>
        <taxon>Mucoromycota</taxon>
        <taxon>Glomeromycotina</taxon>
        <taxon>Glomeromycetes</taxon>
        <taxon>Diversisporales</taxon>
        <taxon>Diversisporaceae</taxon>
        <taxon>Diversispora</taxon>
    </lineage>
</organism>
<name>A0A397HSE5_9GLOM</name>